<organism evidence="3 4">
    <name type="scientific">Candidatus Ventrousia excrementavium</name>
    <dbReference type="NCBI Taxonomy" id="2840961"/>
    <lineage>
        <taxon>Bacteria</taxon>
        <taxon>Bacillati</taxon>
        <taxon>Bacillota</taxon>
        <taxon>Clostridia</taxon>
        <taxon>Eubacteriales</taxon>
        <taxon>Clostridiaceae</taxon>
        <taxon>Clostridiaceae incertae sedis</taxon>
        <taxon>Candidatus Ventrousia</taxon>
    </lineage>
</organism>
<feature type="transmembrane region" description="Helical" evidence="1">
    <location>
        <begin position="29"/>
        <end position="51"/>
    </location>
</feature>
<protein>
    <submittedName>
        <fullName evidence="3">GGDEF domain-containing protein</fullName>
    </submittedName>
</protein>
<feature type="domain" description="GGDEF" evidence="2">
    <location>
        <begin position="241"/>
        <end position="372"/>
    </location>
</feature>
<name>A0A9D1IVT6_9CLOT</name>
<comment type="caution">
    <text evidence="3">The sequence shown here is derived from an EMBL/GenBank/DDBJ whole genome shotgun (WGS) entry which is preliminary data.</text>
</comment>
<dbReference type="Gene3D" id="3.30.70.270">
    <property type="match status" value="1"/>
</dbReference>
<evidence type="ECO:0000313" key="4">
    <source>
        <dbReference type="Proteomes" id="UP000824073"/>
    </source>
</evidence>
<dbReference type="Pfam" id="PF00990">
    <property type="entry name" value="GGDEF"/>
    <property type="match status" value="1"/>
</dbReference>
<dbReference type="NCBIfam" id="TIGR00254">
    <property type="entry name" value="GGDEF"/>
    <property type="match status" value="1"/>
</dbReference>
<dbReference type="InterPro" id="IPR052155">
    <property type="entry name" value="Biofilm_reg_signaling"/>
</dbReference>
<keyword evidence="1" id="KW-1133">Transmembrane helix</keyword>
<keyword evidence="1" id="KW-0812">Transmembrane</keyword>
<reference evidence="3" key="1">
    <citation type="submission" date="2020-10" db="EMBL/GenBank/DDBJ databases">
        <authorList>
            <person name="Gilroy R."/>
        </authorList>
    </citation>
    <scope>NUCLEOTIDE SEQUENCE</scope>
    <source>
        <strain evidence="3">CHK191-8634</strain>
    </source>
</reference>
<dbReference type="EMBL" id="DVMR01000055">
    <property type="protein sequence ID" value="HIU44055.1"/>
    <property type="molecule type" value="Genomic_DNA"/>
</dbReference>
<proteinExistence type="predicted"/>
<evidence type="ECO:0000313" key="3">
    <source>
        <dbReference type="EMBL" id="HIU44055.1"/>
    </source>
</evidence>
<dbReference type="PROSITE" id="PS50887">
    <property type="entry name" value="GGDEF"/>
    <property type="match status" value="1"/>
</dbReference>
<feature type="transmembrane region" description="Helical" evidence="1">
    <location>
        <begin position="63"/>
        <end position="83"/>
    </location>
</feature>
<dbReference type="InterPro" id="IPR000160">
    <property type="entry name" value="GGDEF_dom"/>
</dbReference>
<feature type="transmembrane region" description="Helical" evidence="1">
    <location>
        <begin position="169"/>
        <end position="186"/>
    </location>
</feature>
<evidence type="ECO:0000259" key="2">
    <source>
        <dbReference type="PROSITE" id="PS50887"/>
    </source>
</evidence>
<dbReference type="CDD" id="cd01949">
    <property type="entry name" value="GGDEF"/>
    <property type="match status" value="1"/>
</dbReference>
<feature type="transmembrane region" description="Helical" evidence="1">
    <location>
        <begin position="95"/>
        <end position="115"/>
    </location>
</feature>
<sequence>MRKALHSFFVIPREILPEFWQDTLHKNRVSLLVICIMIFGMELFNMARVLFMSNSGLGTLNNRIYFGLYCSLFTAACLSLVLQHALRHASVRTQWAVQFGSVIFFFVWHICLNAYDLLREPDNMSFVYITALLGLAIFIQMPSAFGAGCFGLGHVLFLVLAGPYLSTGVKLNLTFTAIVALAISVTRSHHAMIELSQRQEIQRINTQLQELSQKDPLTGLLNRAAFQSCVERSLRQATEEASLALLMVDLDDFKRINDSYGHPCGDFVLQETAYRMKGVFSDAQGVGRVGGDEFMLLLSGVRNCAELECQSRRLIREIADIRWKNHPVGASCSMGICISRRGGSYDALYREADSAMYEAKRNGKGRFYIIEI</sequence>
<dbReference type="InterPro" id="IPR029787">
    <property type="entry name" value="Nucleotide_cyclase"/>
</dbReference>
<evidence type="ECO:0000256" key="1">
    <source>
        <dbReference type="SAM" id="Phobius"/>
    </source>
</evidence>
<dbReference type="Proteomes" id="UP000824073">
    <property type="component" value="Unassembled WGS sequence"/>
</dbReference>
<dbReference type="PANTHER" id="PTHR44757">
    <property type="entry name" value="DIGUANYLATE CYCLASE DGCP"/>
    <property type="match status" value="1"/>
</dbReference>
<gene>
    <name evidence="3" type="ORF">IAB67_07135</name>
</gene>
<dbReference type="SUPFAM" id="SSF55073">
    <property type="entry name" value="Nucleotide cyclase"/>
    <property type="match status" value="1"/>
</dbReference>
<reference evidence="3" key="2">
    <citation type="journal article" date="2021" name="PeerJ">
        <title>Extensive microbial diversity within the chicken gut microbiome revealed by metagenomics and culture.</title>
        <authorList>
            <person name="Gilroy R."/>
            <person name="Ravi A."/>
            <person name="Getino M."/>
            <person name="Pursley I."/>
            <person name="Horton D.L."/>
            <person name="Alikhan N.F."/>
            <person name="Baker D."/>
            <person name="Gharbi K."/>
            <person name="Hall N."/>
            <person name="Watson M."/>
            <person name="Adriaenssens E.M."/>
            <person name="Foster-Nyarko E."/>
            <person name="Jarju S."/>
            <person name="Secka A."/>
            <person name="Antonio M."/>
            <person name="Oren A."/>
            <person name="Chaudhuri R.R."/>
            <person name="La Ragione R."/>
            <person name="Hildebrand F."/>
            <person name="Pallen M.J."/>
        </authorList>
    </citation>
    <scope>NUCLEOTIDE SEQUENCE</scope>
    <source>
        <strain evidence="3">CHK191-8634</strain>
    </source>
</reference>
<dbReference type="InterPro" id="IPR043128">
    <property type="entry name" value="Rev_trsase/Diguanyl_cyclase"/>
</dbReference>
<dbReference type="PANTHER" id="PTHR44757:SF2">
    <property type="entry name" value="BIOFILM ARCHITECTURE MAINTENANCE PROTEIN MBAA"/>
    <property type="match status" value="1"/>
</dbReference>
<accession>A0A9D1IVT6</accession>
<dbReference type="AlphaFoldDB" id="A0A9D1IVT6"/>
<keyword evidence="1" id="KW-0472">Membrane</keyword>
<dbReference type="SMART" id="SM00267">
    <property type="entry name" value="GGDEF"/>
    <property type="match status" value="1"/>
</dbReference>
<feature type="transmembrane region" description="Helical" evidence="1">
    <location>
        <begin position="127"/>
        <end position="157"/>
    </location>
</feature>